<evidence type="ECO:0000313" key="1">
    <source>
        <dbReference type="EMBL" id="KIR46859.1"/>
    </source>
</evidence>
<sequence length="79" mass="8960">MAAAVATEESKYKRNPEVFVRPKMPAINPEKQADSCQEAKRGYQQMVRSSDGSTTCLFARVGLLQYSIHQKETHSTDRR</sequence>
<dbReference type="EMBL" id="KN847982">
    <property type="protein sequence ID" value="KIR46859.1"/>
    <property type="molecule type" value="Genomic_DNA"/>
</dbReference>
<dbReference type="AlphaFoldDB" id="A0A0D0VK26"/>
<gene>
    <name evidence="1" type="ORF">I312_03750</name>
</gene>
<accession>A0A0D0VK26</accession>
<name>A0A0D0VK26_CRYGA</name>
<dbReference type="OrthoDB" id="10274383at2759"/>
<reference evidence="1" key="1">
    <citation type="submission" date="2015-01" db="EMBL/GenBank/DDBJ databases">
        <title>The Genome Sequence of Cryptococcus gattii CA1280.</title>
        <authorList>
            <consortium name="The Broad Institute Genomics Platform"/>
            <person name="Cuomo C."/>
            <person name="Litvintseva A."/>
            <person name="Chen Y."/>
            <person name="Heitman J."/>
            <person name="Sun S."/>
            <person name="Springer D."/>
            <person name="Dromer F."/>
            <person name="Young S."/>
            <person name="Zeng Q."/>
            <person name="Gargeya S."/>
            <person name="Abouelleil A."/>
            <person name="Alvarado L."/>
            <person name="Chapman S.B."/>
            <person name="Gainer-Dewar J."/>
            <person name="Goldberg J."/>
            <person name="Griggs A."/>
            <person name="Gujja S."/>
            <person name="Hansen M."/>
            <person name="Howarth C."/>
            <person name="Imamovic A."/>
            <person name="Larimer J."/>
            <person name="Murphy C."/>
            <person name="Naylor J."/>
            <person name="Pearson M."/>
            <person name="Priest M."/>
            <person name="Roberts A."/>
            <person name="Saif S."/>
            <person name="Shea T."/>
            <person name="Sykes S."/>
            <person name="Wortman J."/>
            <person name="Nusbaum C."/>
            <person name="Birren B."/>
        </authorList>
    </citation>
    <scope>NUCLEOTIDE SEQUENCE [LARGE SCALE GENOMIC DNA]</scope>
    <source>
        <strain evidence="1">CA1280</strain>
    </source>
</reference>
<proteinExistence type="predicted"/>
<dbReference type="HOGENOM" id="CLU_2605951_0_0_1"/>
<protein>
    <submittedName>
        <fullName evidence="1">Uncharacterized protein</fullName>
    </submittedName>
</protein>
<organism evidence="1">
    <name type="scientific">Cryptococcus bacillisporus CA1280</name>
    <dbReference type="NCBI Taxonomy" id="1296109"/>
    <lineage>
        <taxon>Eukaryota</taxon>
        <taxon>Fungi</taxon>
        <taxon>Dikarya</taxon>
        <taxon>Basidiomycota</taxon>
        <taxon>Agaricomycotina</taxon>
        <taxon>Tremellomycetes</taxon>
        <taxon>Tremellales</taxon>
        <taxon>Cryptococcaceae</taxon>
        <taxon>Cryptococcus</taxon>
        <taxon>Cryptococcus gattii species complex</taxon>
    </lineage>
</organism>